<evidence type="ECO:0000313" key="4">
    <source>
        <dbReference type="Proteomes" id="UP001596547"/>
    </source>
</evidence>
<dbReference type="Proteomes" id="UP001596547">
    <property type="component" value="Unassembled WGS sequence"/>
</dbReference>
<evidence type="ECO:0000313" key="3">
    <source>
        <dbReference type="EMBL" id="MFC7318680.1"/>
    </source>
</evidence>
<dbReference type="Gene3D" id="3.20.20.30">
    <property type="entry name" value="Luciferase-like domain"/>
    <property type="match status" value="1"/>
</dbReference>
<dbReference type="InterPro" id="IPR050564">
    <property type="entry name" value="F420-G6PD/mer"/>
</dbReference>
<dbReference type="AlphaFoldDB" id="A0ABD6AEQ2"/>
<evidence type="ECO:0000256" key="1">
    <source>
        <dbReference type="ARBA" id="ARBA00023002"/>
    </source>
</evidence>
<dbReference type="GO" id="GO:0016491">
    <property type="term" value="F:oxidoreductase activity"/>
    <property type="evidence" value="ECO:0007669"/>
    <property type="project" value="UniProtKB-KW"/>
</dbReference>
<sequence>MTFEYPRTGLVLPEYAAVEDDWLVDFAVRAADAGFDSVWCGEGWGYNPFQLLARVGERTDVCLGTCIANVFARSPTALAANALALHDLTGGRFVLGLGTSTPQVVEAFHGGSFERPLRRLRETIEIVDLALSGERIDYDGEVFSLRGFALNHADGDEVPIFNAALGPTNVALTIDFADGLLPHVMPLPALESVIARGEERAHSAANLHVSPSVPTSVSADPAEAERVLAKHVAYYAGSTDFYNDVIASNGFRDEAEAIRSAWRGGDTEGAAAAVSRDLVDAVGIAGTPDDARERVRELLDGTVDTALLSFPQGATDEMFELALEALPEEERP</sequence>
<protein>
    <submittedName>
        <fullName evidence="3">LLM class flavin-dependent oxidoreductase</fullName>
        <ecNumber evidence="3">1.-.-.-</ecNumber>
    </submittedName>
</protein>
<dbReference type="SUPFAM" id="SSF51679">
    <property type="entry name" value="Bacterial luciferase-like"/>
    <property type="match status" value="1"/>
</dbReference>
<accession>A0ABD6AEQ2</accession>
<dbReference type="PANTHER" id="PTHR43244:SF1">
    <property type="entry name" value="5,10-METHYLENETETRAHYDROMETHANOPTERIN REDUCTASE"/>
    <property type="match status" value="1"/>
</dbReference>
<name>A0ABD6AEQ2_9EURY</name>
<gene>
    <name evidence="3" type="ORF">ACFQPE_18045</name>
</gene>
<dbReference type="RefSeq" id="WP_276306482.1">
    <property type="nucleotide sequence ID" value="NZ_CP119993.1"/>
</dbReference>
<keyword evidence="4" id="KW-1185">Reference proteome</keyword>
<proteinExistence type="predicted"/>
<organism evidence="3 4">
    <name type="scientific">Halomarina halobia</name>
    <dbReference type="NCBI Taxonomy" id="3033386"/>
    <lineage>
        <taxon>Archaea</taxon>
        <taxon>Methanobacteriati</taxon>
        <taxon>Methanobacteriota</taxon>
        <taxon>Stenosarchaea group</taxon>
        <taxon>Halobacteria</taxon>
        <taxon>Halobacteriales</taxon>
        <taxon>Natronomonadaceae</taxon>
        <taxon>Halomarina</taxon>
    </lineage>
</organism>
<evidence type="ECO:0000259" key="2">
    <source>
        <dbReference type="Pfam" id="PF00296"/>
    </source>
</evidence>
<dbReference type="Pfam" id="PF00296">
    <property type="entry name" value="Bac_luciferase"/>
    <property type="match status" value="1"/>
</dbReference>
<dbReference type="CDD" id="cd01097">
    <property type="entry name" value="Tetrahydromethanopterin_reductase"/>
    <property type="match status" value="1"/>
</dbReference>
<dbReference type="InterPro" id="IPR036661">
    <property type="entry name" value="Luciferase-like_sf"/>
</dbReference>
<feature type="domain" description="Luciferase-like" evidence="2">
    <location>
        <begin position="23"/>
        <end position="304"/>
    </location>
</feature>
<dbReference type="EMBL" id="JBHTBF010000003">
    <property type="protein sequence ID" value="MFC7318680.1"/>
    <property type="molecule type" value="Genomic_DNA"/>
</dbReference>
<reference evidence="3 4" key="1">
    <citation type="journal article" date="2019" name="Int. J. Syst. Evol. Microbiol.">
        <title>The Global Catalogue of Microorganisms (GCM) 10K type strain sequencing project: providing services to taxonomists for standard genome sequencing and annotation.</title>
        <authorList>
            <consortium name="The Broad Institute Genomics Platform"/>
            <consortium name="The Broad Institute Genome Sequencing Center for Infectious Disease"/>
            <person name="Wu L."/>
            <person name="Ma J."/>
        </authorList>
    </citation>
    <scope>NUCLEOTIDE SEQUENCE [LARGE SCALE GENOMIC DNA]</scope>
    <source>
        <strain evidence="3 4">PSR21</strain>
    </source>
</reference>
<comment type="caution">
    <text evidence="3">The sequence shown here is derived from an EMBL/GenBank/DDBJ whole genome shotgun (WGS) entry which is preliminary data.</text>
</comment>
<dbReference type="EC" id="1.-.-.-" evidence="3"/>
<dbReference type="PANTHER" id="PTHR43244">
    <property type="match status" value="1"/>
</dbReference>
<keyword evidence="1 3" id="KW-0560">Oxidoreductase</keyword>
<dbReference type="GeneID" id="79317131"/>
<dbReference type="InterPro" id="IPR011251">
    <property type="entry name" value="Luciferase-like_dom"/>
</dbReference>